<dbReference type="AlphaFoldDB" id="A0A2Z4INR2"/>
<keyword evidence="3" id="KW-1185">Reference proteome</keyword>
<dbReference type="Proteomes" id="UP000248688">
    <property type="component" value="Chromosome"/>
</dbReference>
<organism evidence="2 3">
    <name type="scientific">Echinicola strongylocentroti</name>
    <dbReference type="NCBI Taxonomy" id="1795355"/>
    <lineage>
        <taxon>Bacteria</taxon>
        <taxon>Pseudomonadati</taxon>
        <taxon>Bacteroidota</taxon>
        <taxon>Cytophagia</taxon>
        <taxon>Cytophagales</taxon>
        <taxon>Cyclobacteriaceae</taxon>
        <taxon>Echinicola</taxon>
    </lineage>
</organism>
<sequence>MIAYLIKSAIGLLLFYLAYHVFLSKEKIFWFNRYYLIGSLIISFTAPLFHSPFSSTPELKHFPVLVESVSHLPKELEAPVQQPLLSDPPPISPALSIEQMFSFIYGCCFMISLFRFVRGIWSFHKRIKTCQIVDQDGIKVVMDTDKGTPFTFLNYVFVNSSEYKNNRLDAQLYHHEITHAKQWHSLDIVFIELLKTIFWFNPILRFYKKAIQLNHEYLADESVNRQFGNIKDYQLLLLSYASQQQQCHFASYSNHSLTKNRMKMMYKTTNKTSILSKCFIAIPIALGLTLLFSMKPQRPKSVSKPLINTHEPIGGQNEYLEELKTHYQRFEDSMDKNGSVDLREIDIDRMRQLWDLMSNQQKEKAPKMSSIPAPPVLDKKHPTNFQLKEWSNNPEYAVWVDRKQISKSELKKYKKEDIALWNYRRNYTKTNGEKYDYEIEVHLMTNNEFYWAYFLNRTGYDGISVYKRALEIYYEHQKHPKKYVGQLGGKLSELQQIYGNIPQWKIEKYNVKPPSEVLTDQ</sequence>
<dbReference type="PANTHER" id="PTHR34978:SF3">
    <property type="entry name" value="SLR0241 PROTEIN"/>
    <property type="match status" value="1"/>
</dbReference>
<dbReference type="KEGG" id="est:DN752_21330"/>
<feature type="transmembrane region" description="Helical" evidence="1">
    <location>
        <begin position="274"/>
        <end position="294"/>
    </location>
</feature>
<gene>
    <name evidence="2" type="ORF">DN752_21330</name>
</gene>
<evidence type="ECO:0000313" key="2">
    <source>
        <dbReference type="EMBL" id="AWW32484.1"/>
    </source>
</evidence>
<dbReference type="OrthoDB" id="1522859at2"/>
<feature type="transmembrane region" description="Helical" evidence="1">
    <location>
        <begin position="6"/>
        <end position="22"/>
    </location>
</feature>
<dbReference type="PANTHER" id="PTHR34978">
    <property type="entry name" value="POSSIBLE SENSOR-TRANSDUCER PROTEIN BLAR"/>
    <property type="match status" value="1"/>
</dbReference>
<keyword evidence="1" id="KW-0812">Transmembrane</keyword>
<reference evidence="2 3" key="1">
    <citation type="submission" date="2018-06" db="EMBL/GenBank/DDBJ databases">
        <title>Echinicola strongylocentroti sp. nov., isolated from a sea urchin Strongylocentrotus intermedius.</title>
        <authorList>
            <person name="Bae S.S."/>
        </authorList>
    </citation>
    <scope>NUCLEOTIDE SEQUENCE [LARGE SCALE GENOMIC DNA]</scope>
    <source>
        <strain evidence="2 3">MEBiC08714</strain>
    </source>
</reference>
<protein>
    <submittedName>
        <fullName evidence="2">Uncharacterized protein</fullName>
    </submittedName>
</protein>
<dbReference type="InterPro" id="IPR052173">
    <property type="entry name" value="Beta-lactam_resp_regulator"/>
</dbReference>
<evidence type="ECO:0000256" key="1">
    <source>
        <dbReference type="SAM" id="Phobius"/>
    </source>
</evidence>
<keyword evidence="1" id="KW-0472">Membrane</keyword>
<dbReference type="EMBL" id="CP030041">
    <property type="protein sequence ID" value="AWW32484.1"/>
    <property type="molecule type" value="Genomic_DNA"/>
</dbReference>
<proteinExistence type="predicted"/>
<dbReference type="CDD" id="cd07341">
    <property type="entry name" value="M56_BlaR1_MecR1_like"/>
    <property type="match status" value="1"/>
</dbReference>
<keyword evidence="1" id="KW-1133">Transmembrane helix</keyword>
<name>A0A2Z4INR2_9BACT</name>
<accession>A0A2Z4INR2</accession>
<feature type="transmembrane region" description="Helical" evidence="1">
    <location>
        <begin position="100"/>
        <end position="117"/>
    </location>
</feature>
<evidence type="ECO:0000313" key="3">
    <source>
        <dbReference type="Proteomes" id="UP000248688"/>
    </source>
</evidence>
<dbReference type="RefSeq" id="WP_112785857.1">
    <property type="nucleotide sequence ID" value="NZ_CP030041.1"/>
</dbReference>
<feature type="transmembrane region" description="Helical" evidence="1">
    <location>
        <begin position="34"/>
        <end position="53"/>
    </location>
</feature>